<accession>A0A2Z5QVX7</accession>
<reference evidence="1 2" key="1">
    <citation type="submission" date="2016-10" db="EMBL/GenBank/DDBJ databases">
        <title>Genome sequence of Rothia aeria strain JCM11412.</title>
        <authorList>
            <person name="Nambu T."/>
        </authorList>
    </citation>
    <scope>NUCLEOTIDE SEQUENCE [LARGE SCALE GENOMIC DNA]</scope>
    <source>
        <strain evidence="1 2">JCM 11412</strain>
    </source>
</reference>
<dbReference type="AlphaFoldDB" id="A0A2Z5QVX7"/>
<gene>
    <name evidence="1" type="ORF">RA11412_0266</name>
</gene>
<sequence length="64" mass="6804">MNGANTDLKDSQGHTYAVDRVGSGMINAKAAVEAKVLAYDTKQPERVSTAFGVLEYTPDSGCRP</sequence>
<dbReference type="EMBL" id="AP017895">
    <property type="protein sequence ID" value="BAV86565.1"/>
    <property type="molecule type" value="Genomic_DNA"/>
</dbReference>
<proteinExistence type="predicted"/>
<dbReference type="Proteomes" id="UP000250241">
    <property type="component" value="Chromosome"/>
</dbReference>
<protein>
    <submittedName>
        <fullName evidence="1">Glycerol-3-phosphate ABC transporter</fullName>
    </submittedName>
</protein>
<evidence type="ECO:0000313" key="2">
    <source>
        <dbReference type="Proteomes" id="UP000250241"/>
    </source>
</evidence>
<evidence type="ECO:0000313" key="1">
    <source>
        <dbReference type="EMBL" id="BAV86565.1"/>
    </source>
</evidence>
<dbReference type="KEGG" id="raj:RA11412_0266"/>
<organism evidence="1 2">
    <name type="scientific">Rothia aeria</name>
    <dbReference type="NCBI Taxonomy" id="172042"/>
    <lineage>
        <taxon>Bacteria</taxon>
        <taxon>Bacillati</taxon>
        <taxon>Actinomycetota</taxon>
        <taxon>Actinomycetes</taxon>
        <taxon>Micrococcales</taxon>
        <taxon>Micrococcaceae</taxon>
        <taxon>Rothia</taxon>
    </lineage>
</organism>
<name>A0A2Z5QVX7_9MICC</name>
<keyword evidence="2" id="KW-1185">Reference proteome</keyword>